<proteinExistence type="predicted"/>
<protein>
    <submittedName>
        <fullName evidence="4">Sulfatase</fullName>
    </submittedName>
</protein>
<evidence type="ECO:0000256" key="2">
    <source>
        <dbReference type="ARBA" id="ARBA00022801"/>
    </source>
</evidence>
<comment type="caution">
    <text evidence="4">The sequence shown here is derived from an EMBL/GenBank/DDBJ whole genome shotgun (WGS) entry which is preliminary data.</text>
</comment>
<keyword evidence="1" id="KW-0479">Metal-binding</keyword>
<dbReference type="EMBL" id="JARXIC010000013">
    <property type="protein sequence ID" value="MDQ8194683.1"/>
    <property type="molecule type" value="Genomic_DNA"/>
</dbReference>
<evidence type="ECO:0000313" key="4">
    <source>
        <dbReference type="EMBL" id="MDQ8194683.1"/>
    </source>
</evidence>
<gene>
    <name evidence="4" type="ORF">QEH59_09615</name>
</gene>
<dbReference type="InterPro" id="IPR017850">
    <property type="entry name" value="Alkaline_phosphatase_core_sf"/>
</dbReference>
<evidence type="ECO:0000256" key="1">
    <source>
        <dbReference type="ARBA" id="ARBA00022723"/>
    </source>
</evidence>
<reference evidence="4 5" key="1">
    <citation type="submission" date="2023-04" db="EMBL/GenBank/DDBJ databases">
        <title>A novel bacteria isolated from coastal sediment.</title>
        <authorList>
            <person name="Liu X.-J."/>
            <person name="Du Z.-J."/>
        </authorList>
    </citation>
    <scope>NUCLEOTIDE SEQUENCE [LARGE SCALE GENOMIC DNA]</scope>
    <source>
        <strain evidence="4 5">SDUM461004</strain>
    </source>
</reference>
<name>A0ABU1AIT5_9BACT</name>
<dbReference type="PANTHER" id="PTHR45953:SF1">
    <property type="entry name" value="IDURONATE 2-SULFATASE"/>
    <property type="match status" value="1"/>
</dbReference>
<dbReference type="Pfam" id="PF00884">
    <property type="entry name" value="Sulfatase"/>
    <property type="match status" value="1"/>
</dbReference>
<dbReference type="RefSeq" id="WP_308985150.1">
    <property type="nucleotide sequence ID" value="NZ_JARXIC010000013.1"/>
</dbReference>
<keyword evidence="2" id="KW-0378">Hydrolase</keyword>
<dbReference type="Proteomes" id="UP001243717">
    <property type="component" value="Unassembled WGS sequence"/>
</dbReference>
<organism evidence="4 5">
    <name type="scientific">Thalassobacterium sedimentorum</name>
    <dbReference type="NCBI Taxonomy" id="3041258"/>
    <lineage>
        <taxon>Bacteria</taxon>
        <taxon>Pseudomonadati</taxon>
        <taxon>Verrucomicrobiota</taxon>
        <taxon>Opitutia</taxon>
        <taxon>Puniceicoccales</taxon>
        <taxon>Coraliomargaritaceae</taxon>
        <taxon>Thalassobacterium</taxon>
    </lineage>
</organism>
<evidence type="ECO:0000313" key="5">
    <source>
        <dbReference type="Proteomes" id="UP001243717"/>
    </source>
</evidence>
<keyword evidence="5" id="KW-1185">Reference proteome</keyword>
<dbReference type="PANTHER" id="PTHR45953">
    <property type="entry name" value="IDURONATE 2-SULFATASE"/>
    <property type="match status" value="1"/>
</dbReference>
<evidence type="ECO:0000259" key="3">
    <source>
        <dbReference type="Pfam" id="PF00884"/>
    </source>
</evidence>
<accession>A0ABU1AIT5</accession>
<dbReference type="InterPro" id="IPR000917">
    <property type="entry name" value="Sulfatase_N"/>
</dbReference>
<feature type="domain" description="Sulfatase N-terminal" evidence="3">
    <location>
        <begin position="4"/>
        <end position="333"/>
    </location>
</feature>
<dbReference type="CDD" id="cd16148">
    <property type="entry name" value="sulfatase_like"/>
    <property type="match status" value="1"/>
</dbReference>
<sequence>MRSVIVMFDSLNRHMLKNYDCDWTHTPNFQRLAARTATFDRSYVCSMPCMPARRDLHTGRPNFLHRSWGPLEPFDDSVPELLKNAGIHTHLSTDHQHYWEDGGGTYHTRFSTYDLIRGQEGDPWIGQVDKPAIPDRAIPRSEPMVLQDAINRQETQKPEKFPMHVTFDKGIEFIQRNQAADDWMLQIETFDPHEPFFSQEAFRAPYKAHFDQYGGKPVEWPPYREVRESANIIEHARHEYASLMNGCDQRLGKVLDLFDELNLWEDTMLIVCTDHGFMLGEHDCWAKCWAPFYNEIANTPFFIWDPRSPSSAGTRRQALVQPSIDIGPTLLGFHGLSPTDDMLGFDLERTIAEDQQVRDYGIFGIFGGHVNITDGHYVYMCGPAEAENQPLNEYTLMPTHMNRRFSPEELRQVKELAPPFSFTKECPTLMIPTSYGLPGNEDTPLRLPTQLFDLKSDPQQIMPLQNAALEKQFRQALSAELQRCNAPVEQYQRLNLEP</sequence>
<dbReference type="Gene3D" id="3.40.720.10">
    <property type="entry name" value="Alkaline Phosphatase, subunit A"/>
    <property type="match status" value="1"/>
</dbReference>
<dbReference type="SUPFAM" id="SSF53649">
    <property type="entry name" value="Alkaline phosphatase-like"/>
    <property type="match status" value="1"/>
</dbReference>